<dbReference type="Proteomes" id="UP000018896">
    <property type="component" value="Unassembled WGS sequence"/>
</dbReference>
<dbReference type="Gene3D" id="3.60.15.10">
    <property type="entry name" value="Ribonuclease Z/Hydroxyacylglutathione hydrolase-like"/>
    <property type="match status" value="1"/>
</dbReference>
<keyword evidence="2" id="KW-1185">Reference proteome</keyword>
<comment type="caution">
    <text evidence="1">The sequence shown here is derived from an EMBL/GenBank/DDBJ whole genome shotgun (WGS) entry which is preliminary data.</text>
</comment>
<dbReference type="STRING" id="1236973.JCM9157_1660"/>
<dbReference type="RefSeq" id="WP_035663543.1">
    <property type="nucleotide sequence ID" value="NZ_BAUV01000009.1"/>
</dbReference>
<sequence>MRKGLITLFILIMLAISVGLDVRILTNEQDEEMELDLQLEEEDVGLVFFDLPNGEATYIELPSGETFLIGTGSEDSAEALFYRLRKLNVQSIDTIILPRFEKEYSGNVEKIITKLKTKQLIVPSKGLSQAINQYQSFAIDIFEWKENELYPISDYASIKTLSNDQALMPMVSFILSVHDKHQFFFSFEANESLEKTWIEEGLSPVSILKVAEFGDEVGTSQRFLNEIDPEVAVLFSKRDAEISAQLIERLQETWIDTYTMKQNGSVIVKINKLDYDIVTVHF</sequence>
<gene>
    <name evidence="1" type="ORF">JCM9157_1660</name>
</gene>
<dbReference type="PANTHER" id="PTHR30619:SF1">
    <property type="entry name" value="RECOMBINATION PROTEIN 2"/>
    <property type="match status" value="1"/>
</dbReference>
<name>W4QRP1_HALA3</name>
<dbReference type="InterPro" id="IPR052159">
    <property type="entry name" value="Competence_DNA_uptake"/>
</dbReference>
<dbReference type="OrthoDB" id="2696637at2"/>
<dbReference type="InterPro" id="IPR036866">
    <property type="entry name" value="RibonucZ/Hydroxyglut_hydro"/>
</dbReference>
<dbReference type="AlphaFoldDB" id="W4QRP1"/>
<organism evidence="1 2">
    <name type="scientific">Halalkalibacter akibai (strain ATCC 43226 / DSM 21942 / CIP 109018 / JCM 9157 / 1139)</name>
    <name type="common">Bacillus akibai</name>
    <dbReference type="NCBI Taxonomy" id="1236973"/>
    <lineage>
        <taxon>Bacteria</taxon>
        <taxon>Bacillati</taxon>
        <taxon>Bacillota</taxon>
        <taxon>Bacilli</taxon>
        <taxon>Bacillales</taxon>
        <taxon>Bacillaceae</taxon>
        <taxon>Halalkalibacter</taxon>
    </lineage>
</organism>
<dbReference type="PANTHER" id="PTHR30619">
    <property type="entry name" value="DNA INTERNALIZATION/COMPETENCE PROTEIN COMEC/REC2"/>
    <property type="match status" value="1"/>
</dbReference>
<proteinExistence type="predicted"/>
<dbReference type="EMBL" id="BAUV01000009">
    <property type="protein sequence ID" value="GAE34592.1"/>
    <property type="molecule type" value="Genomic_DNA"/>
</dbReference>
<evidence type="ECO:0000313" key="2">
    <source>
        <dbReference type="Proteomes" id="UP000018896"/>
    </source>
</evidence>
<accession>W4QRP1</accession>
<reference evidence="1 2" key="1">
    <citation type="journal article" date="2014" name="Genome Announc.">
        <title>Draft Genome Sequences of Three Alkaliphilic Bacillus Strains, Bacillus wakoensis JCM 9140T, Bacillus akibai JCM 9157T, and Bacillus hemicellulosilyticus JCM 9152T.</title>
        <authorList>
            <person name="Yuki M."/>
            <person name="Oshima K."/>
            <person name="Suda W."/>
            <person name="Oshida Y."/>
            <person name="Kitamura K."/>
            <person name="Iida T."/>
            <person name="Hattori M."/>
            <person name="Ohkuma M."/>
        </authorList>
    </citation>
    <scope>NUCLEOTIDE SEQUENCE [LARGE SCALE GENOMIC DNA]</scope>
    <source>
        <strain evidence="1 2">JCM 9157</strain>
    </source>
</reference>
<protein>
    <submittedName>
        <fullName evidence="1">Late competence protein ComEC</fullName>
    </submittedName>
</protein>
<dbReference type="eggNOG" id="COG2333">
    <property type="taxonomic scope" value="Bacteria"/>
</dbReference>
<evidence type="ECO:0000313" key="1">
    <source>
        <dbReference type="EMBL" id="GAE34592.1"/>
    </source>
</evidence>